<accession>A0ABN2QPK0</accession>
<gene>
    <name evidence="1" type="ORF">GCM10009798_13870</name>
</gene>
<evidence type="ECO:0000313" key="2">
    <source>
        <dbReference type="Proteomes" id="UP001500571"/>
    </source>
</evidence>
<dbReference type="Pfam" id="PF19457">
    <property type="entry name" value="DUF5994"/>
    <property type="match status" value="1"/>
</dbReference>
<dbReference type="RefSeq" id="WP_344043775.1">
    <property type="nucleotide sequence ID" value="NZ_BAAAPB010000001.1"/>
</dbReference>
<dbReference type="EMBL" id="BAAAPB010000001">
    <property type="protein sequence ID" value="GAA1955840.1"/>
    <property type="molecule type" value="Genomic_DNA"/>
</dbReference>
<reference evidence="1 2" key="1">
    <citation type="journal article" date="2019" name="Int. J. Syst. Evol. Microbiol.">
        <title>The Global Catalogue of Microorganisms (GCM) 10K type strain sequencing project: providing services to taxonomists for standard genome sequencing and annotation.</title>
        <authorList>
            <consortium name="The Broad Institute Genomics Platform"/>
            <consortium name="The Broad Institute Genome Sequencing Center for Infectious Disease"/>
            <person name="Wu L."/>
            <person name="Ma J."/>
        </authorList>
    </citation>
    <scope>NUCLEOTIDE SEQUENCE [LARGE SCALE GENOMIC DNA]</scope>
    <source>
        <strain evidence="1 2">JCM 15309</strain>
    </source>
</reference>
<sequence>MDTLDNARLTLNVSADRRTLDGAWWPQSRALSEELVRLFAAWPASAGYISRVIVSPRDWDDTPVKVEIPDRRGQVKTSLLPTDTVHQLVLIMLDGQRRTLVVIPPHATEKTATKFLGAFDVRRHAAPEGSTPSLAES</sequence>
<keyword evidence="2" id="KW-1185">Reference proteome</keyword>
<proteinExistence type="predicted"/>
<organism evidence="1 2">
    <name type="scientific">Nocardioides panacihumi</name>
    <dbReference type="NCBI Taxonomy" id="400774"/>
    <lineage>
        <taxon>Bacteria</taxon>
        <taxon>Bacillati</taxon>
        <taxon>Actinomycetota</taxon>
        <taxon>Actinomycetes</taxon>
        <taxon>Propionibacteriales</taxon>
        <taxon>Nocardioidaceae</taxon>
        <taxon>Nocardioides</taxon>
    </lineage>
</organism>
<dbReference type="Proteomes" id="UP001500571">
    <property type="component" value="Unassembled WGS sequence"/>
</dbReference>
<name>A0ABN2QPK0_9ACTN</name>
<dbReference type="InterPro" id="IPR046036">
    <property type="entry name" value="DUF5994"/>
</dbReference>
<protein>
    <submittedName>
        <fullName evidence="1">Uncharacterized protein</fullName>
    </submittedName>
</protein>
<evidence type="ECO:0000313" key="1">
    <source>
        <dbReference type="EMBL" id="GAA1955840.1"/>
    </source>
</evidence>
<comment type="caution">
    <text evidence="1">The sequence shown here is derived from an EMBL/GenBank/DDBJ whole genome shotgun (WGS) entry which is preliminary data.</text>
</comment>